<evidence type="ECO:0000256" key="1">
    <source>
        <dbReference type="SAM" id="MobiDB-lite"/>
    </source>
</evidence>
<dbReference type="Proteomes" id="UP001139447">
    <property type="component" value="Unassembled WGS sequence"/>
</dbReference>
<proteinExistence type="predicted"/>
<feature type="domain" description="EF-hand" evidence="3">
    <location>
        <begin position="67"/>
        <end position="102"/>
    </location>
</feature>
<keyword evidence="5" id="KW-1185">Reference proteome</keyword>
<evidence type="ECO:0000313" key="5">
    <source>
        <dbReference type="Proteomes" id="UP001139447"/>
    </source>
</evidence>
<dbReference type="Pfam" id="PF13202">
    <property type="entry name" value="EF-hand_5"/>
    <property type="match status" value="2"/>
</dbReference>
<comment type="caution">
    <text evidence="4">The sequence shown here is derived from an EMBL/GenBank/DDBJ whole genome shotgun (WGS) entry which is preliminary data.</text>
</comment>
<reference evidence="4" key="1">
    <citation type="submission" date="2022-03" db="EMBL/GenBank/DDBJ databases">
        <authorList>
            <person name="Woo C.Y."/>
        </authorList>
    </citation>
    <scope>NUCLEOTIDE SEQUENCE</scope>
    <source>
        <strain evidence="4">CYS-02</strain>
    </source>
</reference>
<dbReference type="SUPFAM" id="SSF47473">
    <property type="entry name" value="EF-hand"/>
    <property type="match status" value="1"/>
</dbReference>
<dbReference type="InterPro" id="IPR011992">
    <property type="entry name" value="EF-hand-dom_pair"/>
</dbReference>
<dbReference type="EMBL" id="JALGBI010000003">
    <property type="protein sequence ID" value="MCJ0765592.1"/>
    <property type="molecule type" value="Genomic_DNA"/>
</dbReference>
<dbReference type="PROSITE" id="PS50222">
    <property type="entry name" value="EF_HAND_2"/>
    <property type="match status" value="1"/>
</dbReference>
<feature type="compositionally biased region" description="Low complexity" evidence="1">
    <location>
        <begin position="34"/>
        <end position="49"/>
    </location>
</feature>
<dbReference type="GO" id="GO:0005509">
    <property type="term" value="F:calcium ion binding"/>
    <property type="evidence" value="ECO:0007669"/>
    <property type="project" value="InterPro"/>
</dbReference>
<dbReference type="AlphaFoldDB" id="A0A9X2ARF4"/>
<feature type="chain" id="PRO_5040917062" evidence="2">
    <location>
        <begin position="33"/>
        <end position="124"/>
    </location>
</feature>
<dbReference type="InterPro" id="IPR002048">
    <property type="entry name" value="EF_hand_dom"/>
</dbReference>
<dbReference type="InterPro" id="IPR018247">
    <property type="entry name" value="EF_Hand_1_Ca_BS"/>
</dbReference>
<dbReference type="RefSeq" id="WP_243309156.1">
    <property type="nucleotide sequence ID" value="NZ_JALGBI010000003.1"/>
</dbReference>
<organism evidence="4 5">
    <name type="scientific">Variovorax terrae</name>
    <dbReference type="NCBI Taxonomy" id="2923278"/>
    <lineage>
        <taxon>Bacteria</taxon>
        <taxon>Pseudomonadati</taxon>
        <taxon>Pseudomonadota</taxon>
        <taxon>Betaproteobacteria</taxon>
        <taxon>Burkholderiales</taxon>
        <taxon>Comamonadaceae</taxon>
        <taxon>Variovorax</taxon>
    </lineage>
</organism>
<dbReference type="CDD" id="cd00051">
    <property type="entry name" value="EFh"/>
    <property type="match status" value="1"/>
</dbReference>
<evidence type="ECO:0000256" key="2">
    <source>
        <dbReference type="SAM" id="SignalP"/>
    </source>
</evidence>
<accession>A0A9X2ARF4</accession>
<feature type="signal peptide" evidence="2">
    <location>
        <begin position="1"/>
        <end position="32"/>
    </location>
</feature>
<keyword evidence="2" id="KW-0732">Signal</keyword>
<sequence>MKAKRRCIPNFEARSVMLFTAWAFGSALNVYAQAPDASSSPASPARPVAQMSQPADGQAAPAQKGKWSAKDVDAAFARADANKDGKISREEAQRFPAVAQRFDQVDLDHDGALSRAEFDQALKP</sequence>
<dbReference type="Gene3D" id="1.10.238.10">
    <property type="entry name" value="EF-hand"/>
    <property type="match status" value="1"/>
</dbReference>
<evidence type="ECO:0000313" key="4">
    <source>
        <dbReference type="EMBL" id="MCJ0765592.1"/>
    </source>
</evidence>
<feature type="region of interest" description="Disordered" evidence="1">
    <location>
        <begin position="34"/>
        <end position="69"/>
    </location>
</feature>
<gene>
    <name evidence="4" type="ORF">MMF98_20455</name>
</gene>
<name>A0A9X2ARF4_9BURK</name>
<dbReference type="PROSITE" id="PS00018">
    <property type="entry name" value="EF_HAND_1"/>
    <property type="match status" value="1"/>
</dbReference>
<evidence type="ECO:0000259" key="3">
    <source>
        <dbReference type="PROSITE" id="PS50222"/>
    </source>
</evidence>
<protein>
    <submittedName>
        <fullName evidence="4">EF-hand domain-containing protein</fullName>
    </submittedName>
</protein>